<protein>
    <submittedName>
        <fullName evidence="9">Transcriptional regulator</fullName>
    </submittedName>
</protein>
<dbReference type="CDD" id="cd16327">
    <property type="entry name" value="RseB"/>
    <property type="match status" value="1"/>
</dbReference>
<dbReference type="Proteomes" id="UP000077852">
    <property type="component" value="Unassembled WGS sequence"/>
</dbReference>
<accession>A0AA91DHK6</accession>
<dbReference type="Pfam" id="PF17188">
    <property type="entry name" value="MucB_RseB_C"/>
    <property type="match status" value="1"/>
</dbReference>
<dbReference type="Pfam" id="PF03888">
    <property type="entry name" value="MucB_RseB"/>
    <property type="match status" value="1"/>
</dbReference>
<dbReference type="GO" id="GO:0032885">
    <property type="term" value="P:regulation of polysaccharide biosynthetic process"/>
    <property type="evidence" value="ECO:0007669"/>
    <property type="project" value="TreeGrafter"/>
</dbReference>
<dbReference type="PANTHER" id="PTHR38782:SF1">
    <property type="entry name" value="SIGMA-E FACTOR REGULATORY PROTEIN RSEB"/>
    <property type="match status" value="1"/>
</dbReference>
<feature type="domain" description="MucB/RseB N-terminal" evidence="7">
    <location>
        <begin position="53"/>
        <end position="230"/>
    </location>
</feature>
<dbReference type="InterPro" id="IPR033434">
    <property type="entry name" value="MucB/RseB_N"/>
</dbReference>
<comment type="similarity">
    <text evidence="2">Belongs to the RseB family.</text>
</comment>
<dbReference type="AlphaFoldDB" id="A0AA91DHK6"/>
<dbReference type="InterPro" id="IPR033436">
    <property type="entry name" value="MucB/RseB_C"/>
</dbReference>
<dbReference type="PANTHER" id="PTHR38782">
    <property type="match status" value="1"/>
</dbReference>
<evidence type="ECO:0000313" key="9">
    <source>
        <dbReference type="EMBL" id="OAK57657.1"/>
    </source>
</evidence>
<feature type="chain" id="PRO_5041709133" evidence="6">
    <location>
        <begin position="28"/>
        <end position="366"/>
    </location>
</feature>
<evidence type="ECO:0000313" key="10">
    <source>
        <dbReference type="Proteomes" id="UP000077852"/>
    </source>
</evidence>
<dbReference type="Gene3D" id="2.50.20.10">
    <property type="entry name" value="Lipoprotein localisation LolA/LolB/LppX"/>
    <property type="match status" value="1"/>
</dbReference>
<evidence type="ECO:0000256" key="1">
    <source>
        <dbReference type="ARBA" id="ARBA00004418"/>
    </source>
</evidence>
<dbReference type="GO" id="GO:0045152">
    <property type="term" value="F:antisigma factor binding"/>
    <property type="evidence" value="ECO:0007669"/>
    <property type="project" value="TreeGrafter"/>
</dbReference>
<name>A0AA91DHK6_VARPD</name>
<gene>
    <name evidence="9" type="ORF">A3K87_30280</name>
</gene>
<dbReference type="EMBL" id="LVHG01000092">
    <property type="protein sequence ID" value="OAK57657.1"/>
    <property type="molecule type" value="Genomic_DNA"/>
</dbReference>
<feature type="signal peptide" evidence="6">
    <location>
        <begin position="1"/>
        <end position="27"/>
    </location>
</feature>
<comment type="subcellular location">
    <subcellularLocation>
        <location evidence="1">Periplasm</location>
    </subcellularLocation>
</comment>
<evidence type="ECO:0000259" key="7">
    <source>
        <dbReference type="Pfam" id="PF03888"/>
    </source>
</evidence>
<feature type="region of interest" description="Disordered" evidence="5">
    <location>
        <begin position="262"/>
        <end position="291"/>
    </location>
</feature>
<dbReference type="Gene3D" id="3.30.200.100">
    <property type="entry name" value="MucB/RseB, C-terminal domain"/>
    <property type="match status" value="1"/>
</dbReference>
<dbReference type="InterPro" id="IPR005588">
    <property type="entry name" value="MucB_RseB"/>
</dbReference>
<evidence type="ECO:0000256" key="4">
    <source>
        <dbReference type="ARBA" id="ARBA00022764"/>
    </source>
</evidence>
<feature type="domain" description="MucB/RseB C-terminal" evidence="8">
    <location>
        <begin position="248"/>
        <end position="362"/>
    </location>
</feature>
<feature type="compositionally biased region" description="Low complexity" evidence="5">
    <location>
        <begin position="273"/>
        <end position="284"/>
    </location>
</feature>
<dbReference type="InterPro" id="IPR038484">
    <property type="entry name" value="MucB/RseB_C_sf"/>
</dbReference>
<comment type="caution">
    <text evidence="9">The sequence shown here is derived from an EMBL/GenBank/DDBJ whole genome shotgun (WGS) entry which is preliminary data.</text>
</comment>
<organism evidence="9 10">
    <name type="scientific">Variovorax paradoxus</name>
    <dbReference type="NCBI Taxonomy" id="34073"/>
    <lineage>
        <taxon>Bacteria</taxon>
        <taxon>Pseudomonadati</taxon>
        <taxon>Pseudomonadota</taxon>
        <taxon>Betaproteobacteria</taxon>
        <taxon>Burkholderiales</taxon>
        <taxon>Comamonadaceae</taxon>
        <taxon>Variovorax</taxon>
    </lineage>
</organism>
<evidence type="ECO:0000256" key="3">
    <source>
        <dbReference type="ARBA" id="ARBA00022729"/>
    </source>
</evidence>
<proteinExistence type="inferred from homology"/>
<evidence type="ECO:0000259" key="8">
    <source>
        <dbReference type="Pfam" id="PF17188"/>
    </source>
</evidence>
<evidence type="ECO:0000256" key="5">
    <source>
        <dbReference type="SAM" id="MobiDB-lite"/>
    </source>
</evidence>
<keyword evidence="4" id="KW-0574">Periplasm</keyword>
<sequence length="366" mass="40377">MTVQMPISARACVLVFAAFCLAQVSIAQPRSGAAVNSKSAAAAQTDEPPAMSVTEWLQRMHAGARQRNYVGTFVVSAPGGDLSSARIWHVRDGEHQIERIEALSGPPRSTFRRNRNVMTFLPEAKVVKVEKRENLDLFPNLPDKPDSSISDFYDVRAIGKDRVAGFDADVVQLVPHDALRFGYRIWSERRSGLVVKLQTIDSESRVVEQSAFSELQLDAPVKPQALAQMMANTSGYRIEKLELERSSAQDEGWTLSTPVAGFKPRSFFRRPPSGESSSNNNSGGKQKQQDATTVQWTFSDGLASVSLFIERYDAARAPRDGVLTIGATNAIRRRLPEPASDWWLTAVGEVPQQTLNAFAQSLARTR</sequence>
<dbReference type="GO" id="GO:0030288">
    <property type="term" value="C:outer membrane-bounded periplasmic space"/>
    <property type="evidence" value="ECO:0007669"/>
    <property type="project" value="TreeGrafter"/>
</dbReference>
<evidence type="ECO:0000256" key="6">
    <source>
        <dbReference type="SAM" id="SignalP"/>
    </source>
</evidence>
<dbReference type="PIRSF" id="PIRSF005427">
    <property type="entry name" value="RseB"/>
    <property type="match status" value="1"/>
</dbReference>
<reference evidence="9 10" key="1">
    <citation type="submission" date="2016-03" db="EMBL/GenBank/DDBJ databases">
        <title>Genome sequence of Variovorax paradoxus KB5.</title>
        <authorList>
            <person name="Jeong H."/>
            <person name="Hong C.E."/>
            <person name="Jo S.H."/>
            <person name="Park J.M."/>
        </authorList>
    </citation>
    <scope>NUCLEOTIDE SEQUENCE [LARGE SCALE GENOMIC DNA]</scope>
    <source>
        <strain evidence="9 10">KB5</strain>
    </source>
</reference>
<evidence type="ECO:0000256" key="2">
    <source>
        <dbReference type="ARBA" id="ARBA00008150"/>
    </source>
</evidence>
<keyword evidence="3 6" id="KW-0732">Signal</keyword>